<protein>
    <submittedName>
        <fullName evidence="1">Uncharacterized protein</fullName>
    </submittedName>
</protein>
<accession>A0A1A9WHF3</accession>
<reference evidence="1" key="2">
    <citation type="submission" date="2020-05" db="UniProtKB">
        <authorList>
            <consortium name="EnsemblMetazoa"/>
        </authorList>
    </citation>
    <scope>IDENTIFICATION</scope>
    <source>
        <strain evidence="1">IAEA</strain>
    </source>
</reference>
<reference evidence="2" key="1">
    <citation type="submission" date="2014-03" db="EMBL/GenBank/DDBJ databases">
        <authorList>
            <person name="Aksoy S."/>
            <person name="Warren W."/>
            <person name="Wilson R.K."/>
        </authorList>
    </citation>
    <scope>NUCLEOTIDE SEQUENCE [LARGE SCALE GENOMIC DNA]</scope>
    <source>
        <strain evidence="2">IAEA</strain>
    </source>
</reference>
<evidence type="ECO:0000313" key="2">
    <source>
        <dbReference type="Proteomes" id="UP000091820"/>
    </source>
</evidence>
<organism evidence="1 2">
    <name type="scientific">Glossina brevipalpis</name>
    <dbReference type="NCBI Taxonomy" id="37001"/>
    <lineage>
        <taxon>Eukaryota</taxon>
        <taxon>Metazoa</taxon>
        <taxon>Ecdysozoa</taxon>
        <taxon>Arthropoda</taxon>
        <taxon>Hexapoda</taxon>
        <taxon>Insecta</taxon>
        <taxon>Pterygota</taxon>
        <taxon>Neoptera</taxon>
        <taxon>Endopterygota</taxon>
        <taxon>Diptera</taxon>
        <taxon>Brachycera</taxon>
        <taxon>Muscomorpha</taxon>
        <taxon>Hippoboscoidea</taxon>
        <taxon>Glossinidae</taxon>
        <taxon>Glossina</taxon>
    </lineage>
</organism>
<evidence type="ECO:0000313" key="1">
    <source>
        <dbReference type="EnsemblMetazoa" id="GBRI019855-PA"/>
    </source>
</evidence>
<keyword evidence="2" id="KW-1185">Reference proteome</keyword>
<dbReference type="VEuPathDB" id="VectorBase:GBRI019855"/>
<dbReference type="Proteomes" id="UP000091820">
    <property type="component" value="Unassembled WGS sequence"/>
</dbReference>
<dbReference type="AlphaFoldDB" id="A0A1A9WHF3"/>
<sequence length="144" mass="16395">MIQKTCNTRPSCLTSDSVSFTNAHNLLTCAKLIINRQTDDGIGESQLETYVYMNQHSSCDNSNRYSIMQSNVMTSIRIIHYVWWTVGGLINHFIWAANVDTVCGEKPPPHPEQKEANDYKPSFHQSCVQFAIVVSQLVRKYSLH</sequence>
<proteinExistence type="predicted"/>
<name>A0A1A9WHF3_9MUSC</name>
<dbReference type="EnsemblMetazoa" id="GBRI019855-RA">
    <property type="protein sequence ID" value="GBRI019855-PA"/>
    <property type="gene ID" value="GBRI019855"/>
</dbReference>